<evidence type="ECO:0000313" key="1">
    <source>
        <dbReference type="EMBL" id="WQF86355.1"/>
    </source>
</evidence>
<accession>A0AAX4IT52</accession>
<dbReference type="GeneID" id="87947869"/>
<name>A0AAX4IT52_9PEZI</name>
<reference evidence="2" key="1">
    <citation type="journal article" date="2023" name="bioRxiv">
        <title>Complete genome of the Medicago anthracnose fungus, Colletotrichum destructivum, reveals a mini-chromosome-like region within a core chromosome.</title>
        <authorList>
            <person name="Lapalu N."/>
            <person name="Simon A."/>
            <person name="Lu A."/>
            <person name="Plaumann P.-L."/>
            <person name="Amselem J."/>
            <person name="Pigne S."/>
            <person name="Auger A."/>
            <person name="Koch C."/>
            <person name="Dallery J.-F."/>
            <person name="O'Connell R.J."/>
        </authorList>
    </citation>
    <scope>NUCLEOTIDE SEQUENCE [LARGE SCALE GENOMIC DNA]</scope>
    <source>
        <strain evidence="2">CBS 520.97</strain>
    </source>
</reference>
<dbReference type="EMBL" id="CP137311">
    <property type="protein sequence ID" value="WQF86355.1"/>
    <property type="molecule type" value="Genomic_DNA"/>
</dbReference>
<proteinExistence type="predicted"/>
<organism evidence="1 2">
    <name type="scientific">Colletotrichum destructivum</name>
    <dbReference type="NCBI Taxonomy" id="34406"/>
    <lineage>
        <taxon>Eukaryota</taxon>
        <taxon>Fungi</taxon>
        <taxon>Dikarya</taxon>
        <taxon>Ascomycota</taxon>
        <taxon>Pezizomycotina</taxon>
        <taxon>Sordariomycetes</taxon>
        <taxon>Hypocreomycetidae</taxon>
        <taxon>Glomerellales</taxon>
        <taxon>Glomerellaceae</taxon>
        <taxon>Colletotrichum</taxon>
        <taxon>Colletotrichum destructivum species complex</taxon>
    </lineage>
</organism>
<dbReference type="RefSeq" id="XP_062783576.1">
    <property type="nucleotide sequence ID" value="XM_062927525.1"/>
</dbReference>
<sequence>MLQWTSRYLPGRHPSSVNSVFTRSVVCLVGNVVNGPRVVLTGLLQQDHPHSSLVWVDFARDTTTRSRDGGRAQAAELCNFGGPGR</sequence>
<dbReference type="KEGG" id="cdet:87947869"/>
<evidence type="ECO:0000313" key="2">
    <source>
        <dbReference type="Proteomes" id="UP001322277"/>
    </source>
</evidence>
<gene>
    <name evidence="1" type="ORF">CDEST_11369</name>
</gene>
<dbReference type="Proteomes" id="UP001322277">
    <property type="component" value="Chromosome 7"/>
</dbReference>
<keyword evidence="2" id="KW-1185">Reference proteome</keyword>
<dbReference type="AlphaFoldDB" id="A0AAX4IT52"/>
<protein>
    <submittedName>
        <fullName evidence="1">Uncharacterized protein</fullName>
    </submittedName>
</protein>